<dbReference type="PROSITE" id="PS00805">
    <property type="entry name" value="CALRETICULIN_REPEAT"/>
    <property type="match status" value="1"/>
</dbReference>
<dbReference type="GO" id="GO:0051082">
    <property type="term" value="F:unfolded protein binding"/>
    <property type="evidence" value="ECO:0007669"/>
    <property type="project" value="InterPro"/>
</dbReference>
<dbReference type="Pfam" id="PF00262">
    <property type="entry name" value="Calreticulin"/>
    <property type="match status" value="1"/>
</dbReference>
<dbReference type="GO" id="GO:0005789">
    <property type="term" value="C:endoplasmic reticulum membrane"/>
    <property type="evidence" value="ECO:0007669"/>
    <property type="project" value="UniProtKB-SubCell"/>
</dbReference>
<dbReference type="PRINTS" id="PR00626">
    <property type="entry name" value="CALRETICULIN"/>
</dbReference>
<dbReference type="Gene3D" id="2.10.250.10">
    <property type="entry name" value="Calreticulin/calnexin, P domain"/>
    <property type="match status" value="1"/>
</dbReference>
<name>A0A4E0RJN6_FASHE</name>
<dbReference type="Gene3D" id="2.60.120.200">
    <property type="match status" value="1"/>
</dbReference>
<keyword evidence="5 10" id="KW-1133">Transmembrane helix</keyword>
<dbReference type="InterPro" id="IPR018124">
    <property type="entry name" value="Calret/calnex_CS"/>
</dbReference>
<evidence type="ECO:0000256" key="5">
    <source>
        <dbReference type="ARBA" id="ARBA00022989"/>
    </source>
</evidence>
<protein>
    <submittedName>
        <fullName evidence="12">Calnexin</fullName>
    </submittedName>
</protein>
<dbReference type="FunFam" id="2.60.120.200:FF:000011">
    <property type="entry name" value="Probable calnexin"/>
    <property type="match status" value="1"/>
</dbReference>
<evidence type="ECO:0000256" key="1">
    <source>
        <dbReference type="ARBA" id="ARBA00004115"/>
    </source>
</evidence>
<keyword evidence="7 10" id="KW-0143">Chaperone</keyword>
<evidence type="ECO:0000256" key="11">
    <source>
        <dbReference type="SAM" id="MobiDB-lite"/>
    </source>
</evidence>
<feature type="compositionally biased region" description="Acidic residues" evidence="11">
    <location>
        <begin position="523"/>
        <end position="557"/>
    </location>
</feature>
<dbReference type="SUPFAM" id="SSF63887">
    <property type="entry name" value="P-domain of calnexin/calreticulin"/>
    <property type="match status" value="1"/>
</dbReference>
<keyword evidence="9" id="KW-1015">Disulfide bond</keyword>
<comment type="subcellular location">
    <subcellularLocation>
        <location evidence="1">Endoplasmic reticulum membrane</location>
        <topology evidence="1">Single-pass type I membrane protein</topology>
    </subcellularLocation>
</comment>
<keyword evidence="3 10" id="KW-0812">Transmembrane</keyword>
<feature type="transmembrane region" description="Helical" evidence="10">
    <location>
        <begin position="462"/>
        <end position="483"/>
    </location>
</feature>
<dbReference type="InterPro" id="IPR009033">
    <property type="entry name" value="Calreticulin/calnexin_P_dom_sf"/>
</dbReference>
<keyword evidence="6 10" id="KW-0472">Membrane</keyword>
<comment type="similarity">
    <text evidence="2 10">Belongs to the calreticulin family.</text>
</comment>
<evidence type="ECO:0000256" key="7">
    <source>
        <dbReference type="ARBA" id="ARBA00023186"/>
    </source>
</evidence>
<evidence type="ECO:0000256" key="3">
    <source>
        <dbReference type="ARBA" id="ARBA00022692"/>
    </source>
</evidence>
<evidence type="ECO:0000256" key="2">
    <source>
        <dbReference type="ARBA" id="ARBA00010983"/>
    </source>
</evidence>
<dbReference type="PROSITE" id="PS00804">
    <property type="entry name" value="CALRETICULIN_2"/>
    <property type="match status" value="1"/>
</dbReference>
<evidence type="ECO:0000256" key="8">
    <source>
        <dbReference type="ARBA" id="ARBA00053392"/>
    </source>
</evidence>
<dbReference type="InterPro" id="IPR013320">
    <property type="entry name" value="ConA-like_dom_sf"/>
</dbReference>
<dbReference type="GO" id="GO:0005509">
    <property type="term" value="F:calcium ion binding"/>
    <property type="evidence" value="ECO:0007669"/>
    <property type="project" value="InterPro"/>
</dbReference>
<comment type="caution">
    <text evidence="12">The sequence shown here is derived from an EMBL/GenBank/DDBJ whole genome shotgun (WGS) entry which is preliminary data.</text>
</comment>
<dbReference type="GO" id="GO:0036503">
    <property type="term" value="P:ERAD pathway"/>
    <property type="evidence" value="ECO:0007669"/>
    <property type="project" value="TreeGrafter"/>
</dbReference>
<dbReference type="PROSITE" id="PS00803">
    <property type="entry name" value="CALRETICULIN_1"/>
    <property type="match status" value="1"/>
</dbReference>
<keyword evidence="13" id="KW-1185">Reference proteome</keyword>
<feature type="compositionally biased region" description="Basic residues" evidence="11">
    <location>
        <begin position="600"/>
        <end position="609"/>
    </location>
</feature>
<evidence type="ECO:0000256" key="10">
    <source>
        <dbReference type="RuleBase" id="RU362126"/>
    </source>
</evidence>
<dbReference type="Proteomes" id="UP000230066">
    <property type="component" value="Unassembled WGS sequence"/>
</dbReference>
<feature type="compositionally biased region" description="Basic and acidic residues" evidence="11">
    <location>
        <begin position="250"/>
        <end position="264"/>
    </location>
</feature>
<feature type="disulfide bond" evidence="9">
    <location>
        <begin position="136"/>
        <end position="170"/>
    </location>
</feature>
<reference evidence="12" key="1">
    <citation type="submission" date="2019-03" db="EMBL/GenBank/DDBJ databases">
        <title>Improved annotation for the trematode Fasciola hepatica.</title>
        <authorList>
            <person name="Choi Y.-J."/>
            <person name="Martin J."/>
            <person name="Mitreva M."/>
        </authorList>
    </citation>
    <scope>NUCLEOTIDE SEQUENCE [LARGE SCALE GENOMIC DNA]</scope>
</reference>
<feature type="region of interest" description="Disordered" evidence="11">
    <location>
        <begin position="490"/>
        <end position="609"/>
    </location>
</feature>
<organism evidence="12 13">
    <name type="scientific">Fasciola hepatica</name>
    <name type="common">Liver fluke</name>
    <dbReference type="NCBI Taxonomy" id="6192"/>
    <lineage>
        <taxon>Eukaryota</taxon>
        <taxon>Metazoa</taxon>
        <taxon>Spiralia</taxon>
        <taxon>Lophotrochozoa</taxon>
        <taxon>Platyhelminthes</taxon>
        <taxon>Trematoda</taxon>
        <taxon>Digenea</taxon>
        <taxon>Plagiorchiida</taxon>
        <taxon>Echinostomata</taxon>
        <taxon>Echinostomatoidea</taxon>
        <taxon>Fasciolidae</taxon>
        <taxon>Fasciola</taxon>
    </lineage>
</organism>
<dbReference type="SUPFAM" id="SSF49899">
    <property type="entry name" value="Concanavalin A-like lectins/glucanases"/>
    <property type="match status" value="1"/>
</dbReference>
<dbReference type="PANTHER" id="PTHR11073:SF1">
    <property type="entry name" value="CALNEXIN 14D-RELATED"/>
    <property type="match status" value="1"/>
</dbReference>
<dbReference type="PANTHER" id="PTHR11073">
    <property type="entry name" value="CALRETICULIN AND CALNEXIN"/>
    <property type="match status" value="1"/>
</dbReference>
<dbReference type="FunFam" id="2.10.250.10:FF:000001">
    <property type="entry name" value="Calnexin homolog"/>
    <property type="match status" value="1"/>
</dbReference>
<dbReference type="GO" id="GO:0006457">
    <property type="term" value="P:protein folding"/>
    <property type="evidence" value="ECO:0007669"/>
    <property type="project" value="InterPro"/>
</dbReference>
<sequence length="609" mass="68890">MRGRSVVLSLLLTICLFVVCHSDEVENKSAKPFFVKPSLPADAYLSLYFEGPSDIGKRLFLSTAKKEGIDDSIAKYDGVWSVETLESFAIEGDHALVLKSKAKHHAISAKLDRHIKFNTPELVVQYEVKFENGMECGGAYIKLLSAIPNLDLLNFHDKTPYTIMFGPDKCGMDTKFHFIIRHKNVKTGKYEEKHAKKVAKDLESLFTDKRTHLFTLVLRSDNTFERYIDQEKVQSGSLLEDMDPPINPPKEIDDPKDKKPDDWDERETIVDETATKPDDWDETAPEFIIDESAVKPSGWLDDESELIPDPNAEKPHDWDVDMDGEWEAPMVKNPKCADAPGCGEWHKPQIKNPKYKGKWTPPVIRNPNYKGKWKPAKIPNPDYYEDKEPYKNLAEVAAVGWELWTMTDNIVFDNVLIVDSLRAANDFAKETWFKKRDAERMADPKARSVVDAVKETFNEKPWLFAVIGLVCTIPIFLCCVYMCRSSSPTTTAASRKKTDELTPDDETTKYTATKATNDPASQDGEDLEDEEEEEEGAEDGEDEEEEREDGETTEEDVVQVPKGASGDSKKGKDKTEQTEDSNEEAPATVESVASAASKQQVRKRRARKE</sequence>
<evidence type="ECO:0000256" key="6">
    <source>
        <dbReference type="ARBA" id="ARBA00023136"/>
    </source>
</evidence>
<dbReference type="AlphaFoldDB" id="A0A4E0RJN6"/>
<accession>A0A4E0RJN6</accession>
<feature type="region of interest" description="Disordered" evidence="11">
    <location>
        <begin position="235"/>
        <end position="264"/>
    </location>
</feature>
<gene>
    <name evidence="12" type="ORF">D915_000748</name>
</gene>
<feature type="chain" id="PRO_5019881901" evidence="10">
    <location>
        <begin position="23"/>
        <end position="609"/>
    </location>
</feature>
<evidence type="ECO:0000313" key="12">
    <source>
        <dbReference type="EMBL" id="THD28436.1"/>
    </source>
</evidence>
<dbReference type="EMBL" id="JXXN02000152">
    <property type="protein sequence ID" value="THD28436.1"/>
    <property type="molecule type" value="Genomic_DNA"/>
</dbReference>
<evidence type="ECO:0000256" key="4">
    <source>
        <dbReference type="ARBA" id="ARBA00022824"/>
    </source>
</evidence>
<keyword evidence="10" id="KW-0732">Signal</keyword>
<evidence type="ECO:0000256" key="9">
    <source>
        <dbReference type="PIRSR" id="PIRSR601580-3"/>
    </source>
</evidence>
<keyword evidence="4 10" id="KW-0256">Endoplasmic reticulum</keyword>
<evidence type="ECO:0000313" key="13">
    <source>
        <dbReference type="Proteomes" id="UP000230066"/>
    </source>
</evidence>
<dbReference type="InterPro" id="IPR001580">
    <property type="entry name" value="Calret/calnex"/>
</dbReference>
<feature type="compositionally biased region" description="Polar residues" evidence="11">
    <location>
        <begin position="509"/>
        <end position="520"/>
    </location>
</feature>
<comment type="function">
    <text evidence="8">Calcium-binding protein that interacts with newly synthesized monoglucosylated glycoproteins in the endoplasmic reticulum. It may act in assisting protein assembly and/or in the retention within the ER of unassembled protein subunits. It seems to play a major role in the quality control apparatus of the ER by the retention of incorrectly folded proteins. Required for embryogenesis and larval development under heat and ER stress conditions. May be important for germ cell development. Involved in neuronal necrotic cell death.</text>
</comment>
<feature type="signal peptide" evidence="10">
    <location>
        <begin position="1"/>
        <end position="22"/>
    </location>
</feature>
<proteinExistence type="inferred from homology"/>
<feature type="compositionally biased region" description="Basic and acidic residues" evidence="11">
    <location>
        <begin position="567"/>
        <end position="577"/>
    </location>
</feature>